<evidence type="ECO:0000256" key="1">
    <source>
        <dbReference type="ARBA" id="ARBA00006484"/>
    </source>
</evidence>
<dbReference type="Pfam" id="PF00106">
    <property type="entry name" value="adh_short"/>
    <property type="match status" value="1"/>
</dbReference>
<evidence type="ECO:0000313" key="5">
    <source>
        <dbReference type="Proteomes" id="UP001500604"/>
    </source>
</evidence>
<keyword evidence="2" id="KW-0560">Oxidoreductase</keyword>
<dbReference type="PANTHER" id="PTHR43115">
    <property type="entry name" value="DEHYDROGENASE/REDUCTASE SDR FAMILY MEMBER 11"/>
    <property type="match status" value="1"/>
</dbReference>
<dbReference type="PRINTS" id="PR00081">
    <property type="entry name" value="GDHRDH"/>
</dbReference>
<dbReference type="InterPro" id="IPR036291">
    <property type="entry name" value="NAD(P)-bd_dom_sf"/>
</dbReference>
<reference evidence="5" key="1">
    <citation type="journal article" date="2019" name="Int. J. Syst. Evol. Microbiol.">
        <title>The Global Catalogue of Microorganisms (GCM) 10K type strain sequencing project: providing services to taxonomists for standard genome sequencing and annotation.</title>
        <authorList>
            <consortium name="The Broad Institute Genomics Platform"/>
            <consortium name="The Broad Institute Genome Sequencing Center for Infectious Disease"/>
            <person name="Wu L."/>
            <person name="Ma J."/>
        </authorList>
    </citation>
    <scope>NUCLEOTIDE SEQUENCE [LARGE SCALE GENOMIC DNA]</scope>
    <source>
        <strain evidence="5">JCM 17805</strain>
    </source>
</reference>
<dbReference type="Gene3D" id="3.40.50.720">
    <property type="entry name" value="NAD(P)-binding Rossmann-like Domain"/>
    <property type="match status" value="1"/>
</dbReference>
<dbReference type="Proteomes" id="UP001500604">
    <property type="component" value="Unassembled WGS sequence"/>
</dbReference>
<comment type="caution">
    <text evidence="4">The sequence shown here is derived from an EMBL/GenBank/DDBJ whole genome shotgun (WGS) entry which is preliminary data.</text>
</comment>
<evidence type="ECO:0000256" key="3">
    <source>
        <dbReference type="RuleBase" id="RU000363"/>
    </source>
</evidence>
<dbReference type="InterPro" id="IPR002347">
    <property type="entry name" value="SDR_fam"/>
</dbReference>
<organism evidence="4 5">
    <name type="scientific">Kistimonas scapharcae</name>
    <dbReference type="NCBI Taxonomy" id="1036133"/>
    <lineage>
        <taxon>Bacteria</taxon>
        <taxon>Pseudomonadati</taxon>
        <taxon>Pseudomonadota</taxon>
        <taxon>Gammaproteobacteria</taxon>
        <taxon>Oceanospirillales</taxon>
        <taxon>Endozoicomonadaceae</taxon>
        <taxon>Kistimonas</taxon>
    </lineage>
</organism>
<keyword evidence="5" id="KW-1185">Reference proteome</keyword>
<dbReference type="PRINTS" id="PR00080">
    <property type="entry name" value="SDRFAMILY"/>
</dbReference>
<accession>A0ABP8V291</accession>
<dbReference type="RefSeq" id="WP_345195405.1">
    <property type="nucleotide sequence ID" value="NZ_BAABFL010000135.1"/>
</dbReference>
<name>A0ABP8V291_9GAMM</name>
<evidence type="ECO:0000256" key="2">
    <source>
        <dbReference type="ARBA" id="ARBA00023002"/>
    </source>
</evidence>
<comment type="similarity">
    <text evidence="1 3">Belongs to the short-chain dehydrogenases/reductases (SDR) family.</text>
</comment>
<proteinExistence type="inferred from homology"/>
<dbReference type="SUPFAM" id="SSF51735">
    <property type="entry name" value="NAD(P)-binding Rossmann-fold domains"/>
    <property type="match status" value="1"/>
</dbReference>
<dbReference type="PANTHER" id="PTHR43115:SF4">
    <property type="entry name" value="DEHYDROGENASE_REDUCTASE SDR FAMILY MEMBER 11"/>
    <property type="match status" value="1"/>
</dbReference>
<dbReference type="EMBL" id="BAABFL010000135">
    <property type="protein sequence ID" value="GAA4649529.1"/>
    <property type="molecule type" value="Genomic_DNA"/>
</dbReference>
<sequence length="248" mass="26415">MAQLPYQTALVTGASSGIGAGIVRTLTQQGVTVYALARREDRLAALAAETGCTPVVLDLCDSDALYERLSGLEVDILISNAGRGIGYTTLCEAERQDIEHVINTNLIAAMQLVNVIVPGMVARKKGHILHIGSIAGLYPLFSSVYGASKGGIHLLCQNLRLELKGTPIRCTEICPARVDTEFFEVAYKDPDVVKTIKTEIDLLKPEDIADAALYALSAPPHVNIGLIEITPTEQMAGGLVTCPITSSN</sequence>
<protein>
    <submittedName>
        <fullName evidence="4">SDR family oxidoreductase</fullName>
    </submittedName>
</protein>
<evidence type="ECO:0000313" key="4">
    <source>
        <dbReference type="EMBL" id="GAA4649529.1"/>
    </source>
</evidence>
<gene>
    <name evidence="4" type="ORF">GCM10023116_18030</name>
</gene>